<organism evidence="1 2">
    <name type="scientific">Elysia marginata</name>
    <dbReference type="NCBI Taxonomy" id="1093978"/>
    <lineage>
        <taxon>Eukaryota</taxon>
        <taxon>Metazoa</taxon>
        <taxon>Spiralia</taxon>
        <taxon>Lophotrochozoa</taxon>
        <taxon>Mollusca</taxon>
        <taxon>Gastropoda</taxon>
        <taxon>Heterobranchia</taxon>
        <taxon>Euthyneura</taxon>
        <taxon>Panpulmonata</taxon>
        <taxon>Sacoglossa</taxon>
        <taxon>Placobranchoidea</taxon>
        <taxon>Plakobranchidae</taxon>
        <taxon>Elysia</taxon>
    </lineage>
</organism>
<dbReference type="EMBL" id="BMAT01006587">
    <property type="protein sequence ID" value="GFS15504.1"/>
    <property type="molecule type" value="Genomic_DNA"/>
</dbReference>
<evidence type="ECO:0000313" key="1">
    <source>
        <dbReference type="EMBL" id="GFS15504.1"/>
    </source>
</evidence>
<name>A0AAV4J0K1_9GAST</name>
<keyword evidence="2" id="KW-1185">Reference proteome</keyword>
<protein>
    <submittedName>
        <fullName evidence="1">Uncharacterized protein</fullName>
    </submittedName>
</protein>
<proteinExistence type="predicted"/>
<dbReference type="Proteomes" id="UP000762676">
    <property type="component" value="Unassembled WGS sequence"/>
</dbReference>
<sequence>MLFMSIAKSSGQVARCPTPTWRKWRLDLWLTYGVTSGVMADNPDYPRPESVITRLSRTLRSGARSARVWGDSCPAGDWDQAQSS</sequence>
<comment type="caution">
    <text evidence="1">The sequence shown here is derived from an EMBL/GenBank/DDBJ whole genome shotgun (WGS) entry which is preliminary data.</text>
</comment>
<accession>A0AAV4J0K1</accession>
<evidence type="ECO:0000313" key="2">
    <source>
        <dbReference type="Proteomes" id="UP000762676"/>
    </source>
</evidence>
<gene>
    <name evidence="1" type="ORF">ElyMa_003189000</name>
</gene>
<reference evidence="1 2" key="1">
    <citation type="journal article" date="2021" name="Elife">
        <title>Chloroplast acquisition without the gene transfer in kleptoplastic sea slugs, Plakobranchus ocellatus.</title>
        <authorList>
            <person name="Maeda T."/>
            <person name="Takahashi S."/>
            <person name="Yoshida T."/>
            <person name="Shimamura S."/>
            <person name="Takaki Y."/>
            <person name="Nagai Y."/>
            <person name="Toyoda A."/>
            <person name="Suzuki Y."/>
            <person name="Arimoto A."/>
            <person name="Ishii H."/>
            <person name="Satoh N."/>
            <person name="Nishiyama T."/>
            <person name="Hasebe M."/>
            <person name="Maruyama T."/>
            <person name="Minagawa J."/>
            <person name="Obokata J."/>
            <person name="Shigenobu S."/>
        </authorList>
    </citation>
    <scope>NUCLEOTIDE SEQUENCE [LARGE SCALE GENOMIC DNA]</scope>
</reference>
<dbReference type="AlphaFoldDB" id="A0AAV4J0K1"/>